<dbReference type="EMBL" id="JGZR01000005">
    <property type="protein sequence ID" value="KFJ04050.1"/>
    <property type="molecule type" value="Genomic_DNA"/>
</dbReference>
<evidence type="ECO:0000313" key="10">
    <source>
        <dbReference type="EMBL" id="KFJ04050.1"/>
    </source>
</evidence>
<dbReference type="Gene3D" id="3.40.50.1000">
    <property type="entry name" value="HAD superfamily/HAD-like"/>
    <property type="match status" value="1"/>
</dbReference>
<dbReference type="Pfam" id="PF00122">
    <property type="entry name" value="E1-E2_ATPase"/>
    <property type="match status" value="1"/>
</dbReference>
<dbReference type="Gene3D" id="3.40.1110.10">
    <property type="entry name" value="Calcium-transporting ATPase, cytoplasmic domain N"/>
    <property type="match status" value="1"/>
</dbReference>
<dbReference type="PRINTS" id="PR00119">
    <property type="entry name" value="CATATPASE"/>
</dbReference>
<keyword evidence="10" id="KW-0378">Hydrolase</keyword>
<keyword evidence="11" id="KW-1185">Reference proteome</keyword>
<evidence type="ECO:0000256" key="2">
    <source>
        <dbReference type="ARBA" id="ARBA00006024"/>
    </source>
</evidence>
<dbReference type="RefSeq" id="WP_024463323.1">
    <property type="nucleotide sequence ID" value="NZ_CP062939.1"/>
</dbReference>
<evidence type="ECO:0000256" key="8">
    <source>
        <dbReference type="RuleBase" id="RU362081"/>
    </source>
</evidence>
<evidence type="ECO:0000256" key="7">
    <source>
        <dbReference type="ARBA" id="ARBA00023136"/>
    </source>
</evidence>
<feature type="transmembrane region" description="Helical" evidence="8">
    <location>
        <begin position="658"/>
        <end position="676"/>
    </location>
</feature>
<keyword evidence="8" id="KW-0067">ATP-binding</keyword>
<dbReference type="STRING" id="77635.BISU_1087"/>
<protein>
    <submittedName>
        <fullName evidence="10">Cation transport ATPase</fullName>
        <ecNumber evidence="10">3.6.3.3</ecNumber>
    </submittedName>
</protein>
<dbReference type="InterPro" id="IPR001757">
    <property type="entry name" value="P_typ_ATPase"/>
</dbReference>
<feature type="domain" description="P-type ATPase A" evidence="9">
    <location>
        <begin position="129"/>
        <end position="239"/>
    </location>
</feature>
<dbReference type="OrthoDB" id="7059309at2"/>
<dbReference type="Gene3D" id="2.70.150.10">
    <property type="entry name" value="Calcium-transporting ATPase, cytoplasmic transduction domain A"/>
    <property type="match status" value="1"/>
</dbReference>
<dbReference type="NCBIfam" id="TIGR01494">
    <property type="entry name" value="ATPase_P-type"/>
    <property type="match status" value="2"/>
</dbReference>
<comment type="similarity">
    <text evidence="2 8">Belongs to the cation transport ATPase (P-type) (TC 3.A.3) family. Type IB subfamily.</text>
</comment>
<feature type="transmembrane region" description="Helical" evidence="8">
    <location>
        <begin position="15"/>
        <end position="37"/>
    </location>
</feature>
<evidence type="ECO:0000256" key="5">
    <source>
        <dbReference type="ARBA" id="ARBA00022967"/>
    </source>
</evidence>
<dbReference type="GO" id="GO:0046872">
    <property type="term" value="F:metal ion binding"/>
    <property type="evidence" value="ECO:0007669"/>
    <property type="project" value="UniProtKB-KW"/>
</dbReference>
<dbReference type="NCBIfam" id="TIGR01525">
    <property type="entry name" value="ATPase-IB_hvy"/>
    <property type="match status" value="1"/>
</dbReference>
<sequence length="696" mass="72464">MLALQRFFTQHKRTIVIAMSVAIAVALIAHYAFTPLIPTLSAAWKITSSTLYIAVGVVGLVPLIIKAITSLKFKVVSIELLVSVAVVGALIIGEFSEAGIVTWLFLLGEVIEDATLAKTRFAIKDLTQMAPQTAQRIDSPTDRNPEEVDVDEIDVGDYLLVTTGSQVPVDGQIVFGDAHLDEASVTGEPLPKHKSASADAQEPGDEVFAGTTLTDGTIVVQATKVGEDTVFGKIIELVEEAEDSKTSAQRFIDRFAKYYTPIVLLIALVVGIVTRDVRLAITILVLGCPGALVIGVPVSNVAGIGLGARHGVLAKGAQMLQTLSEVDTVVFDKTGTLTTGHPSVVHAQDFADAESAGVGSADVRTSGSSPVSTTEVWHLVASAEHESTHPLAQAVVDYAKTERNVSDYTAVTATHVVAGKGLVATVAGHEVAIGNLALMEAQGIPLDATGTPAAADEATDGTSAATSATSATHLAAAWGSQGLSVVYAAVDGTLRLTAAIGDALRDSAAGALRELKDRGIKHLVMLSGDTQETVDAIAAQLGLDEALGAMLPQDKADFIAKLQGSGRKVAFVGDGINDSPALVASDLGIAMGNGTATAVEISDVVLLNSDISKLPVAYGIARATVANTRENIGIAMATVLFLFIGLFAGFIYMASGMFVHEASILVVVVNALRLLHKKINTKFEAKLDSKLDARQV</sequence>
<dbReference type="InterPro" id="IPR023299">
    <property type="entry name" value="ATPase_P-typ_cyto_dom_N"/>
</dbReference>
<dbReference type="GO" id="GO:0005524">
    <property type="term" value="F:ATP binding"/>
    <property type="evidence" value="ECO:0007669"/>
    <property type="project" value="UniProtKB-UniRule"/>
</dbReference>
<evidence type="ECO:0000256" key="1">
    <source>
        <dbReference type="ARBA" id="ARBA00004651"/>
    </source>
</evidence>
<feature type="transmembrane region" description="Helical" evidence="8">
    <location>
        <begin position="49"/>
        <end position="68"/>
    </location>
</feature>
<dbReference type="SUPFAM" id="SSF81653">
    <property type="entry name" value="Calcium ATPase, transduction domain A"/>
    <property type="match status" value="1"/>
</dbReference>
<keyword evidence="3 8" id="KW-0812">Transmembrane</keyword>
<keyword evidence="8" id="KW-0547">Nucleotide-binding</keyword>
<keyword evidence="4 8" id="KW-0479">Metal-binding</keyword>
<dbReference type="InterPro" id="IPR059000">
    <property type="entry name" value="ATPase_P-type_domA"/>
</dbReference>
<dbReference type="SFLD" id="SFLDF00027">
    <property type="entry name" value="p-type_atpase"/>
    <property type="match status" value="1"/>
</dbReference>
<dbReference type="InterPro" id="IPR036412">
    <property type="entry name" value="HAD-like_sf"/>
</dbReference>
<gene>
    <name evidence="10" type="ORF">BISU_1087</name>
</gene>
<evidence type="ECO:0000256" key="3">
    <source>
        <dbReference type="ARBA" id="ARBA00022692"/>
    </source>
</evidence>
<dbReference type="PANTHER" id="PTHR48085:SF5">
    <property type="entry name" value="CADMIUM_ZINC-TRANSPORTING ATPASE HMA4-RELATED"/>
    <property type="match status" value="1"/>
</dbReference>
<evidence type="ECO:0000256" key="4">
    <source>
        <dbReference type="ARBA" id="ARBA00022723"/>
    </source>
</evidence>
<dbReference type="AlphaFoldDB" id="A0A087E8E9"/>
<reference evidence="10 11" key="1">
    <citation type="submission" date="2014-03" db="EMBL/GenBank/DDBJ databases">
        <title>Genomics of Bifidobacteria.</title>
        <authorList>
            <person name="Ventura M."/>
            <person name="Milani C."/>
            <person name="Lugli G.A."/>
        </authorList>
    </citation>
    <scope>NUCLEOTIDE SEQUENCE [LARGE SCALE GENOMIC DNA]</scope>
    <source>
        <strain evidence="10 11">LMG 11597</strain>
    </source>
</reference>
<feature type="transmembrane region" description="Helical" evidence="8">
    <location>
        <begin position="255"/>
        <end position="273"/>
    </location>
</feature>
<dbReference type="InterPro" id="IPR023298">
    <property type="entry name" value="ATPase_P-typ_TM_dom_sf"/>
</dbReference>
<dbReference type="EC" id="3.6.3.3" evidence="10"/>
<dbReference type="SUPFAM" id="SSF56784">
    <property type="entry name" value="HAD-like"/>
    <property type="match status" value="1"/>
</dbReference>
<keyword evidence="8" id="KW-1003">Cell membrane</keyword>
<dbReference type="Pfam" id="PF00702">
    <property type="entry name" value="Hydrolase"/>
    <property type="match status" value="1"/>
</dbReference>
<dbReference type="eggNOG" id="COG2217">
    <property type="taxonomic scope" value="Bacteria"/>
</dbReference>
<evidence type="ECO:0000256" key="6">
    <source>
        <dbReference type="ARBA" id="ARBA00022989"/>
    </source>
</evidence>
<name>A0A087E8E9_9BIFI</name>
<organism evidence="10 11">
    <name type="scientific">Bifidobacterium subtile</name>
    <dbReference type="NCBI Taxonomy" id="77635"/>
    <lineage>
        <taxon>Bacteria</taxon>
        <taxon>Bacillati</taxon>
        <taxon>Actinomycetota</taxon>
        <taxon>Actinomycetes</taxon>
        <taxon>Bifidobacteriales</taxon>
        <taxon>Bifidobacteriaceae</taxon>
        <taxon>Bifidobacterium</taxon>
    </lineage>
</organism>
<comment type="subcellular location">
    <subcellularLocation>
        <location evidence="1">Cell membrane</location>
        <topology evidence="1">Multi-pass membrane protein</topology>
    </subcellularLocation>
</comment>
<keyword evidence="6 8" id="KW-1133">Transmembrane helix</keyword>
<dbReference type="GO" id="GO:0005886">
    <property type="term" value="C:plasma membrane"/>
    <property type="evidence" value="ECO:0007669"/>
    <property type="project" value="UniProtKB-SubCell"/>
</dbReference>
<dbReference type="SFLD" id="SFLDS00003">
    <property type="entry name" value="Haloacid_Dehalogenase"/>
    <property type="match status" value="1"/>
</dbReference>
<accession>A0A087E8E9</accession>
<keyword evidence="5" id="KW-1278">Translocase</keyword>
<evidence type="ECO:0000259" key="9">
    <source>
        <dbReference type="Pfam" id="PF00122"/>
    </source>
</evidence>
<comment type="caution">
    <text evidence="10">The sequence shown here is derived from an EMBL/GenBank/DDBJ whole genome shotgun (WGS) entry which is preliminary data.</text>
</comment>
<dbReference type="Proteomes" id="UP000029055">
    <property type="component" value="Unassembled WGS sequence"/>
</dbReference>
<keyword evidence="7 8" id="KW-0472">Membrane</keyword>
<dbReference type="InterPro" id="IPR018303">
    <property type="entry name" value="ATPase_P-typ_P_site"/>
</dbReference>
<dbReference type="GO" id="GO:0019829">
    <property type="term" value="F:ATPase-coupled monoatomic cation transmembrane transporter activity"/>
    <property type="evidence" value="ECO:0007669"/>
    <property type="project" value="InterPro"/>
</dbReference>
<proteinExistence type="inferred from homology"/>
<dbReference type="InterPro" id="IPR008250">
    <property type="entry name" value="ATPase_P-typ_transduc_dom_A_sf"/>
</dbReference>
<dbReference type="InterPro" id="IPR051014">
    <property type="entry name" value="Cation_Transport_ATPase_IB"/>
</dbReference>
<dbReference type="PROSITE" id="PS00154">
    <property type="entry name" value="ATPASE_E1_E2"/>
    <property type="match status" value="1"/>
</dbReference>
<evidence type="ECO:0000313" key="11">
    <source>
        <dbReference type="Proteomes" id="UP000029055"/>
    </source>
</evidence>
<dbReference type="SFLD" id="SFLDG00002">
    <property type="entry name" value="C1.7:_P-type_atpase_like"/>
    <property type="match status" value="1"/>
</dbReference>
<feature type="transmembrane region" description="Helical" evidence="8">
    <location>
        <begin position="279"/>
        <end position="306"/>
    </location>
</feature>
<dbReference type="InterPro" id="IPR044492">
    <property type="entry name" value="P_typ_ATPase_HD_dom"/>
</dbReference>
<dbReference type="SUPFAM" id="SSF81665">
    <property type="entry name" value="Calcium ATPase, transmembrane domain M"/>
    <property type="match status" value="1"/>
</dbReference>
<dbReference type="GO" id="GO:0016887">
    <property type="term" value="F:ATP hydrolysis activity"/>
    <property type="evidence" value="ECO:0007669"/>
    <property type="project" value="InterPro"/>
</dbReference>
<dbReference type="PANTHER" id="PTHR48085">
    <property type="entry name" value="CADMIUM/ZINC-TRANSPORTING ATPASE HMA2-RELATED"/>
    <property type="match status" value="1"/>
</dbReference>
<dbReference type="CDD" id="cd02079">
    <property type="entry name" value="P-type_ATPase_HM"/>
    <property type="match status" value="1"/>
</dbReference>
<dbReference type="InterPro" id="IPR027256">
    <property type="entry name" value="P-typ_ATPase_IB"/>
</dbReference>
<feature type="transmembrane region" description="Helical" evidence="8">
    <location>
        <begin position="632"/>
        <end position="652"/>
    </location>
</feature>
<dbReference type="InterPro" id="IPR023214">
    <property type="entry name" value="HAD_sf"/>
</dbReference>